<dbReference type="OrthoDB" id="3248909at2759"/>
<evidence type="ECO:0000313" key="3">
    <source>
        <dbReference type="Proteomes" id="UP000250043"/>
    </source>
</evidence>
<keyword evidence="3" id="KW-1185">Reference proteome</keyword>
<evidence type="ECO:0000256" key="1">
    <source>
        <dbReference type="SAM" id="MobiDB-lite"/>
    </source>
</evidence>
<dbReference type="EMBL" id="KV722978">
    <property type="protein sequence ID" value="OCH83575.1"/>
    <property type="molecule type" value="Genomic_DNA"/>
</dbReference>
<dbReference type="Proteomes" id="UP000250043">
    <property type="component" value="Unassembled WGS sequence"/>
</dbReference>
<feature type="region of interest" description="Disordered" evidence="1">
    <location>
        <begin position="1"/>
        <end position="25"/>
    </location>
</feature>
<name>A0A8E2DDC2_9APHY</name>
<sequence>MHSRLPLGYSGISESSRPSVRARGLGYGTVPDDGQPWVECHRVCANDSDLSNSTISAIGSDGCSATVFFNASSTTSGEDQSDQLYAYGVSQTDRTTCGFEPSLDIGLQPAAFWFYNRDSSTGASIAQMVICRPQIDVFNVIASVWPNNDTLLGVQQDVQYTAANNVTGPTQNGLAFNAYVLSA</sequence>
<evidence type="ECO:0000313" key="2">
    <source>
        <dbReference type="EMBL" id="OCH83575.1"/>
    </source>
</evidence>
<reference evidence="2 3" key="1">
    <citation type="submission" date="2016-07" db="EMBL/GenBank/DDBJ databases">
        <title>Draft genome of the white-rot fungus Obba rivulosa 3A-2.</title>
        <authorList>
            <consortium name="DOE Joint Genome Institute"/>
            <person name="Miettinen O."/>
            <person name="Riley R."/>
            <person name="Acob R."/>
            <person name="Barry K."/>
            <person name="Cullen D."/>
            <person name="De Vries R."/>
            <person name="Hainaut M."/>
            <person name="Hatakka A."/>
            <person name="Henrissat B."/>
            <person name="Hilden K."/>
            <person name="Kuo R."/>
            <person name="Labutti K."/>
            <person name="Lipzen A."/>
            <person name="Makela M.R."/>
            <person name="Sandor L."/>
            <person name="Spatafora J.W."/>
            <person name="Grigoriev I.V."/>
            <person name="Hibbett D.S."/>
        </authorList>
    </citation>
    <scope>NUCLEOTIDE SEQUENCE [LARGE SCALE GENOMIC DNA]</scope>
    <source>
        <strain evidence="2 3">3A-2</strain>
    </source>
</reference>
<protein>
    <submittedName>
        <fullName evidence="2">Uncharacterized protein</fullName>
    </submittedName>
</protein>
<organism evidence="2 3">
    <name type="scientific">Obba rivulosa</name>
    <dbReference type="NCBI Taxonomy" id="1052685"/>
    <lineage>
        <taxon>Eukaryota</taxon>
        <taxon>Fungi</taxon>
        <taxon>Dikarya</taxon>
        <taxon>Basidiomycota</taxon>
        <taxon>Agaricomycotina</taxon>
        <taxon>Agaricomycetes</taxon>
        <taxon>Polyporales</taxon>
        <taxon>Gelatoporiaceae</taxon>
        <taxon>Obba</taxon>
    </lineage>
</organism>
<proteinExistence type="predicted"/>
<accession>A0A8E2DDC2</accession>
<gene>
    <name evidence="2" type="ORF">OBBRIDRAFT_557727</name>
</gene>
<dbReference type="AlphaFoldDB" id="A0A8E2DDC2"/>